<dbReference type="OrthoDB" id="185175at2759"/>
<dbReference type="InterPro" id="IPR011989">
    <property type="entry name" value="ARM-like"/>
</dbReference>
<dbReference type="SMART" id="SM00233">
    <property type="entry name" value="PH"/>
    <property type="match status" value="2"/>
</dbReference>
<feature type="region of interest" description="Disordered" evidence="1">
    <location>
        <begin position="705"/>
        <end position="773"/>
    </location>
</feature>
<evidence type="ECO:0000313" key="4">
    <source>
        <dbReference type="Proteomes" id="UP000030693"/>
    </source>
</evidence>
<organism evidence="3">
    <name type="scientific">Fonticula alba</name>
    <name type="common">Slime mold</name>
    <dbReference type="NCBI Taxonomy" id="691883"/>
    <lineage>
        <taxon>Eukaryota</taxon>
        <taxon>Rotosphaerida</taxon>
        <taxon>Fonticulaceae</taxon>
        <taxon>Fonticula</taxon>
    </lineage>
</organism>
<proteinExistence type="predicted"/>
<feature type="compositionally biased region" description="Low complexity" evidence="1">
    <location>
        <begin position="471"/>
        <end position="480"/>
    </location>
</feature>
<dbReference type="SUPFAM" id="SSF50729">
    <property type="entry name" value="PH domain-like"/>
    <property type="match status" value="2"/>
</dbReference>
<feature type="region of interest" description="Disordered" evidence="1">
    <location>
        <begin position="1980"/>
        <end position="1999"/>
    </location>
</feature>
<dbReference type="RefSeq" id="XP_009492327.1">
    <property type="nucleotide sequence ID" value="XM_009494052.1"/>
</dbReference>
<gene>
    <name evidence="3" type="ORF">H696_00210</name>
</gene>
<feature type="compositionally biased region" description="Pro residues" evidence="1">
    <location>
        <begin position="493"/>
        <end position="504"/>
    </location>
</feature>
<evidence type="ECO:0000313" key="3">
    <source>
        <dbReference type="EMBL" id="KCV72626.1"/>
    </source>
</evidence>
<dbReference type="SUPFAM" id="SSF48371">
    <property type="entry name" value="ARM repeat"/>
    <property type="match status" value="1"/>
</dbReference>
<protein>
    <recommendedName>
        <fullName evidence="2">PH domain-containing protein</fullName>
    </recommendedName>
</protein>
<feature type="compositionally biased region" description="Low complexity" evidence="1">
    <location>
        <begin position="80"/>
        <end position="99"/>
    </location>
</feature>
<feature type="compositionally biased region" description="Pro residues" evidence="1">
    <location>
        <begin position="705"/>
        <end position="714"/>
    </location>
</feature>
<keyword evidence="4" id="KW-1185">Reference proteome</keyword>
<feature type="region of interest" description="Disordered" evidence="1">
    <location>
        <begin position="590"/>
        <end position="673"/>
    </location>
</feature>
<feature type="domain" description="PH" evidence="2">
    <location>
        <begin position="253"/>
        <end position="386"/>
    </location>
</feature>
<feature type="domain" description="PH" evidence="2">
    <location>
        <begin position="21"/>
        <end position="224"/>
    </location>
</feature>
<reference evidence="3" key="1">
    <citation type="submission" date="2013-04" db="EMBL/GenBank/DDBJ databases">
        <title>The Genome Sequence of Fonticula alba ATCC 38817.</title>
        <authorList>
            <consortium name="The Broad Institute Genomics Platform"/>
            <person name="Russ C."/>
            <person name="Cuomo C."/>
            <person name="Burger G."/>
            <person name="Gray M.W."/>
            <person name="Holland P.W.H."/>
            <person name="King N."/>
            <person name="Lang F.B.F."/>
            <person name="Roger A.J."/>
            <person name="Ruiz-Trillo I."/>
            <person name="Brown M."/>
            <person name="Walker B."/>
            <person name="Young S."/>
            <person name="Zeng Q."/>
            <person name="Gargeya S."/>
            <person name="Fitzgerald M."/>
            <person name="Haas B."/>
            <person name="Abouelleil A."/>
            <person name="Allen A.W."/>
            <person name="Alvarado L."/>
            <person name="Arachchi H.M."/>
            <person name="Berlin A.M."/>
            <person name="Chapman S.B."/>
            <person name="Gainer-Dewar J."/>
            <person name="Goldberg J."/>
            <person name="Griggs A."/>
            <person name="Gujja S."/>
            <person name="Hansen M."/>
            <person name="Howarth C."/>
            <person name="Imamovic A."/>
            <person name="Ireland A."/>
            <person name="Larimer J."/>
            <person name="McCowan C."/>
            <person name="Murphy C."/>
            <person name="Pearson M."/>
            <person name="Poon T.W."/>
            <person name="Priest M."/>
            <person name="Roberts A."/>
            <person name="Saif S."/>
            <person name="Shea T."/>
            <person name="Sisk P."/>
            <person name="Sykes S."/>
            <person name="Wortman J."/>
            <person name="Nusbaum C."/>
            <person name="Birren B."/>
        </authorList>
    </citation>
    <scope>NUCLEOTIDE SEQUENCE [LARGE SCALE GENOMIC DNA]</scope>
    <source>
        <strain evidence="3">ATCC 38817</strain>
    </source>
</reference>
<dbReference type="InterPro" id="IPR001849">
    <property type="entry name" value="PH_domain"/>
</dbReference>
<dbReference type="PROSITE" id="PS50003">
    <property type="entry name" value="PH_DOMAIN"/>
    <property type="match status" value="2"/>
</dbReference>
<feature type="region of interest" description="Disordered" evidence="1">
    <location>
        <begin position="73"/>
        <end position="117"/>
    </location>
</feature>
<dbReference type="Gene3D" id="1.25.10.10">
    <property type="entry name" value="Leucine-rich Repeat Variant"/>
    <property type="match status" value="1"/>
</dbReference>
<evidence type="ECO:0000256" key="1">
    <source>
        <dbReference type="SAM" id="MobiDB-lite"/>
    </source>
</evidence>
<dbReference type="InterPro" id="IPR011993">
    <property type="entry name" value="PH-like_dom_sf"/>
</dbReference>
<dbReference type="Gene3D" id="2.30.29.30">
    <property type="entry name" value="Pleckstrin-homology domain (PH domain)/Phosphotyrosine-binding domain (PTB)"/>
    <property type="match status" value="2"/>
</dbReference>
<accession>A0A058ZF96</accession>
<evidence type="ECO:0000259" key="2">
    <source>
        <dbReference type="PROSITE" id="PS50003"/>
    </source>
</evidence>
<feature type="compositionally biased region" description="Low complexity" evidence="1">
    <location>
        <begin position="715"/>
        <end position="749"/>
    </location>
</feature>
<feature type="compositionally biased region" description="Low complexity" evidence="1">
    <location>
        <begin position="521"/>
        <end position="543"/>
    </location>
</feature>
<sequence>MSPPSLVTAGAGDGSTSAGRVIVHQGYLEKKSNSYRKFQRRWFVLHTAPGGADARLSYFESEAKAAALVSAMGSGSHTGAGEPLSPLGSSSSAYNLSNLDDSDSDSEDTGKDGEGASGGIQLLPMAMIWRTGPSAGPGIPSFKLSSSTRASTAASTAATTSGIAITTTPPVNQNPEHTGVIHAHGAGSGVPSFELDVLGRTYFFRASSEMEMDSWISVIAPLIPQHPTIASIAPVHHRSEDVFGTADKPLVLFAELAGNLDKLSGTFKNWKSRYFVLRGYKLLYYVDESLREPVGSIDLHDATHVSIGAPTSNAPSTSGSKNLMPSILGSVRFGRSKSGSGSGSSTSQAQVLTVYTHNRSYPFRIPSPNSGIDADVWLSALSAAVTRVSRCAGERARVWGITWDPKRRTTLFLPTISTPAHYLAAKATASDLNKRSTLTGFNSIRASTIGLGVSASSPIKEASSPTSPAKEPAVSASPVVTSPPEPVASEPAVPEPAVPEPTVPEPEADVVFAPAVQALEPSTAEEAPATSSAAPSSDLTTAPLPIKQPTAPDFGRQASSDLDMLIASLTPTAGAGTPPPPAITLPVESLRSEHTSQTIASPIPDAALPTPPQSASLLPPPHPLGPAGSRVSFVGGAALPSPLSGPALTNDGASTAAGLPQKPSSVTATSPDGYISVDPLQSLSGNGFDESLIALINPGAGPALPAPLPAPLPPALEEAQSPAESTDPAADPAADPAVDPAADPAADPDAIPDSEDASELVEEPAEEVTVEAIPLSDVPTDALLSLVILQVSLRLPGTLFDGDVSSVPGGSCLEVSSSHMDSPAQGFFDSLAIPSHLGAFPRAALRQTIPDGALVEADLTLAFMELWTRIAWDPQTFATLLVDHSTKLGEVTGAPGCVSFLTQVALAGYILQWPIAEPDYHTPALVAITLLLMLLARGSLGVADSRLESLLPASAFLAVLRPVMSFFPACSFQPAALLATPLTPATVVIFLDLLLSIDLSDSGASSLAELYPSVTGADFARSTVACFQATSTSVRRFTGVAAAIEALGAISALRLLRALLPHNSDSGEIRALSTGLGQQLSPSSLSWWWLEPSDQLGAPAGADEEDDEEGAPCLQEALASSLGAGLPILFGYFASPTACILATKDLFDPPSAFGKFGLELVACIIRPLFDGDSVLSGDVAMDDVCAALEAALRASVALLTAFPPGASPGDNFASWLFGAMSKPATGSDPSSDPMSARRKWALEAVSITRVLVAPVLVAGALQIGGATASEDMDVLAAALQADTPLVHLVPSALNAIRRSLQRAGCLEPLVDILAAPPGYCHIHDTTGELLARATEALLWFLEEELSTRELIRSNAAKFLVEQLAACSHAGSAALADSPTSAAANVTPAQAANLWRQRRVAGAAVAALCRLTSADDSSRQAVLRAGRHRLLLTMLSNAVAQAPVRLAHRDPETGFGLWAPGHFTLGQDRVPGPANGGDSLGAGFATCDTATTLYRAVELLGNLAHDADPIRLLDAADAPGILMTVLARFHGGQAVDGGGGGGGAEGPGDRAPAYRDEELALAAAVALHNLSLDPVARASLHRDGAFGPLVALACLRADLLPEVGTAGATEVPKRERGVCAGPSPARTVQRLLLRVLLNVCQEPQHLVELYCLAAHGAIGRVADAATALPNPGDVDEELADISAVSTYLLAAVSAITPEDLAAHADANEEGDTQEAGDADLDDAPESGKLWLRLSYSGTTRMATIRRPTADRPLRKAHLDAVARQRFGSATAGVSAGRMVFWHCDSEGTELAIAADDEAAYVSEILLAGVAGSDADARLTLSLRLAIQPPGAGDSDDPGAPPPPSLEAAPQRGRLLDELRLISSMASKGEEVATGVMVPPTGAVTSAFGLKKVDHEQIARERDERRRRENPVEAQRQDMLASIRLKAAQAGDGDLSITDAAAAVGVKLRSVERHAPKPVSDPHESNSLMLNVEAARRRMAIADDRYHNSSSSDSDSGEDDW</sequence>
<feature type="compositionally biased region" description="Acidic residues" evidence="1">
    <location>
        <begin position="750"/>
        <end position="769"/>
    </location>
</feature>
<feature type="region of interest" description="Disordered" evidence="1">
    <location>
        <begin position="521"/>
        <end position="557"/>
    </location>
</feature>
<dbReference type="STRING" id="691883.A0A058ZF96"/>
<dbReference type="InterPro" id="IPR016024">
    <property type="entry name" value="ARM-type_fold"/>
</dbReference>
<dbReference type="Proteomes" id="UP000030693">
    <property type="component" value="Unassembled WGS sequence"/>
</dbReference>
<dbReference type="PANTHER" id="PTHR24216:SF65">
    <property type="entry name" value="PAXILLIN-LIKE PROTEIN 1"/>
    <property type="match status" value="1"/>
</dbReference>
<dbReference type="EMBL" id="KB932201">
    <property type="protein sequence ID" value="KCV72626.1"/>
    <property type="molecule type" value="Genomic_DNA"/>
</dbReference>
<feature type="region of interest" description="Disordered" evidence="1">
    <location>
        <begin position="455"/>
        <end position="505"/>
    </location>
</feature>
<dbReference type="GeneID" id="20524935"/>
<name>A0A058ZF96_FONAL</name>
<dbReference type="PANTHER" id="PTHR24216">
    <property type="entry name" value="PAXILLIN-RELATED"/>
    <property type="match status" value="1"/>
</dbReference>
<dbReference type="Pfam" id="PF00169">
    <property type="entry name" value="PH"/>
    <property type="match status" value="1"/>
</dbReference>
<feature type="region of interest" description="Disordered" evidence="1">
    <location>
        <begin position="1826"/>
        <end position="1847"/>
    </location>
</feature>